<dbReference type="GO" id="GO:0030170">
    <property type="term" value="F:pyridoxal phosphate binding"/>
    <property type="evidence" value="ECO:0007669"/>
    <property type="project" value="TreeGrafter"/>
</dbReference>
<dbReference type="GO" id="GO:0008483">
    <property type="term" value="F:transaminase activity"/>
    <property type="evidence" value="ECO:0007669"/>
    <property type="project" value="UniProtKB-KW"/>
</dbReference>
<name>A0A7M2WQ95_9BACT</name>
<dbReference type="PANTHER" id="PTHR30244:SF39">
    <property type="entry name" value="BLR3650 PROTEIN"/>
    <property type="match status" value="1"/>
</dbReference>
<dbReference type="RefSeq" id="WP_206290605.1">
    <property type="nucleotide sequence ID" value="NZ_CP063458.1"/>
</dbReference>
<reference evidence="4 5" key="1">
    <citation type="submission" date="2020-10" db="EMBL/GenBank/DDBJ databases">
        <title>Wide distribution of Phycisphaera-like planctomycetes from WD2101 soil group in peatlands and genome analysis of the first cultivated representative.</title>
        <authorList>
            <person name="Dedysh S.N."/>
            <person name="Beletsky A.V."/>
            <person name="Ivanova A."/>
            <person name="Kulichevskaya I.S."/>
            <person name="Suzina N.E."/>
            <person name="Philippov D.A."/>
            <person name="Rakitin A.L."/>
            <person name="Mardanov A.V."/>
            <person name="Ravin N.V."/>
        </authorList>
    </citation>
    <scope>NUCLEOTIDE SEQUENCE [LARGE SCALE GENOMIC DNA]</scope>
    <source>
        <strain evidence="4 5">M1803</strain>
    </source>
</reference>
<dbReference type="GO" id="GO:0000271">
    <property type="term" value="P:polysaccharide biosynthetic process"/>
    <property type="evidence" value="ECO:0007669"/>
    <property type="project" value="TreeGrafter"/>
</dbReference>
<comment type="similarity">
    <text evidence="3">Belongs to the DegT/DnrJ/EryC1 family.</text>
</comment>
<accession>A0A7M2WQ95</accession>
<dbReference type="SUPFAM" id="SSF53383">
    <property type="entry name" value="PLP-dependent transferases"/>
    <property type="match status" value="1"/>
</dbReference>
<dbReference type="Proteomes" id="UP000593765">
    <property type="component" value="Chromosome"/>
</dbReference>
<dbReference type="AlphaFoldDB" id="A0A7M2WQ95"/>
<proteinExistence type="inferred from homology"/>
<evidence type="ECO:0000256" key="2">
    <source>
        <dbReference type="PIRSR" id="PIRSR000390-2"/>
    </source>
</evidence>
<dbReference type="KEGG" id="hbs:IPV69_15535"/>
<dbReference type="Gene3D" id="3.40.640.10">
    <property type="entry name" value="Type I PLP-dependent aspartate aminotransferase-like (Major domain)"/>
    <property type="match status" value="1"/>
</dbReference>
<sequence length="384" mass="42689">MPNIPLSKPDITQLEIDAVLDVLHSDTLSIGPKVEEFEARCAKISSRRHAIAVSSGTAGLHCVMVAGGIGPEHEVITTPFSFVASANSILFVDAKPVFVDIDPKTLNMDVDKVAAAITPKTKAIVAVECFGHPGGMVELEQLAQKHELALIEDACEGFGGHVDTPRGDRAIGSFGRASVFGFYPNKQITTGEGGMIVTDDDKIAAMCRSLRNQGRDGMSWLAHQRLGYNYRLDELSAAMGVVQCQRLEELLENRRRVAQLYFDRLMTNRYLILPTVMDDLHMSWFVFVVRLNDLFEPGERDEVIRLLRAEGIGCNNYFPPIHLQPYMVEKYGYKAGDFPICEYVSSRTLALPFFTKMTEKQVLAVCATLDRVLEKVLMARKGRF</sequence>
<gene>
    <name evidence="4" type="ORF">IPV69_15535</name>
</gene>
<dbReference type="PIRSF" id="PIRSF000390">
    <property type="entry name" value="PLP_StrS"/>
    <property type="match status" value="1"/>
</dbReference>
<dbReference type="EMBL" id="CP063458">
    <property type="protein sequence ID" value="QOV87697.1"/>
    <property type="molecule type" value="Genomic_DNA"/>
</dbReference>
<evidence type="ECO:0000256" key="3">
    <source>
        <dbReference type="RuleBase" id="RU004508"/>
    </source>
</evidence>
<evidence type="ECO:0000313" key="4">
    <source>
        <dbReference type="EMBL" id="QOV87697.1"/>
    </source>
</evidence>
<dbReference type="InterPro" id="IPR015424">
    <property type="entry name" value="PyrdxlP-dep_Trfase"/>
</dbReference>
<dbReference type="InterPro" id="IPR000653">
    <property type="entry name" value="DegT/StrS_aminotransferase"/>
</dbReference>
<dbReference type="InterPro" id="IPR015421">
    <property type="entry name" value="PyrdxlP-dep_Trfase_major"/>
</dbReference>
<keyword evidence="4" id="KW-0032">Aminotransferase</keyword>
<dbReference type="Gene3D" id="3.90.1150.10">
    <property type="entry name" value="Aspartate Aminotransferase, domain 1"/>
    <property type="match status" value="1"/>
</dbReference>
<evidence type="ECO:0000313" key="5">
    <source>
        <dbReference type="Proteomes" id="UP000593765"/>
    </source>
</evidence>
<dbReference type="PANTHER" id="PTHR30244">
    <property type="entry name" value="TRANSAMINASE"/>
    <property type="match status" value="1"/>
</dbReference>
<organism evidence="4 5">
    <name type="scientific">Humisphaera borealis</name>
    <dbReference type="NCBI Taxonomy" id="2807512"/>
    <lineage>
        <taxon>Bacteria</taxon>
        <taxon>Pseudomonadati</taxon>
        <taxon>Planctomycetota</taxon>
        <taxon>Phycisphaerae</taxon>
        <taxon>Tepidisphaerales</taxon>
        <taxon>Tepidisphaeraceae</taxon>
        <taxon>Humisphaera</taxon>
    </lineage>
</organism>
<dbReference type="InterPro" id="IPR015422">
    <property type="entry name" value="PyrdxlP-dep_Trfase_small"/>
</dbReference>
<dbReference type="CDD" id="cd00616">
    <property type="entry name" value="AHBA_syn"/>
    <property type="match status" value="1"/>
</dbReference>
<keyword evidence="2 3" id="KW-0663">Pyridoxal phosphate</keyword>
<dbReference type="Pfam" id="PF01041">
    <property type="entry name" value="DegT_DnrJ_EryC1"/>
    <property type="match status" value="1"/>
</dbReference>
<feature type="modified residue" description="N6-(pyridoxal phosphate)lysine" evidence="2">
    <location>
        <position position="186"/>
    </location>
</feature>
<protein>
    <submittedName>
        <fullName evidence="4">DegT/DnrJ/EryC1/StrS family aminotransferase</fullName>
    </submittedName>
</protein>
<evidence type="ECO:0000256" key="1">
    <source>
        <dbReference type="PIRSR" id="PIRSR000390-1"/>
    </source>
</evidence>
<keyword evidence="5" id="KW-1185">Reference proteome</keyword>
<feature type="active site" description="Proton acceptor" evidence="1">
    <location>
        <position position="186"/>
    </location>
</feature>
<keyword evidence="4" id="KW-0808">Transferase</keyword>